<comment type="caution">
    <text evidence="1">The sequence shown here is derived from an EMBL/GenBank/DDBJ whole genome shotgun (WGS) entry which is preliminary data.</text>
</comment>
<protein>
    <submittedName>
        <fullName evidence="1">Uncharacterized protein</fullName>
    </submittedName>
</protein>
<evidence type="ECO:0000313" key="2">
    <source>
        <dbReference type="Proteomes" id="UP000320811"/>
    </source>
</evidence>
<dbReference type="RefSeq" id="WP_145670527.1">
    <property type="nucleotide sequence ID" value="NZ_VIWO01000004.1"/>
</dbReference>
<evidence type="ECO:0000313" key="1">
    <source>
        <dbReference type="EMBL" id="TWF40533.1"/>
    </source>
</evidence>
<organism evidence="1 2">
    <name type="scientific">Chitinophaga polysaccharea</name>
    <dbReference type="NCBI Taxonomy" id="1293035"/>
    <lineage>
        <taxon>Bacteria</taxon>
        <taxon>Pseudomonadati</taxon>
        <taxon>Bacteroidota</taxon>
        <taxon>Chitinophagia</taxon>
        <taxon>Chitinophagales</taxon>
        <taxon>Chitinophagaceae</taxon>
        <taxon>Chitinophaga</taxon>
    </lineage>
</organism>
<sequence>MKLITTTGIFLLFFLNILAQESLQTVTQRGDSTTVRTRLQKGALITNSNLVVDGGTMNYNDPLVVKGNLDGAALIRSNGADRWDVSRDVYEADNYAGTSSSLLFNYGNSGIPYFRRDGHDFTIMKIWSPRANKNAYEATLALVNGDNEEEIMDIYNMSYPQNHSFGIRLQKRYSAQYKPFFFEYSDGTVTYPVMKLAPDSSAAFYGNVGIGTTDTKGYKLAVAGAIVSEAVKVKQKNNWPDFVFKPAYHLASLQEVENYIKTYEHLPDMPAAKDVESNGLDLGEMNRKLLQKVEELTLYLIEQNKIIQEQDKRIRELAAEIKRK</sequence>
<reference evidence="1 2" key="1">
    <citation type="submission" date="2019-06" db="EMBL/GenBank/DDBJ databases">
        <title>Sorghum-associated microbial communities from plants grown in Nebraska, USA.</title>
        <authorList>
            <person name="Schachtman D."/>
        </authorList>
    </citation>
    <scope>NUCLEOTIDE SEQUENCE [LARGE SCALE GENOMIC DNA]</scope>
    <source>
        <strain evidence="1 2">1209</strain>
    </source>
</reference>
<keyword evidence="2" id="KW-1185">Reference proteome</keyword>
<dbReference type="AlphaFoldDB" id="A0A561PR13"/>
<dbReference type="Proteomes" id="UP000320811">
    <property type="component" value="Unassembled WGS sequence"/>
</dbReference>
<accession>A0A561PR13</accession>
<dbReference type="EMBL" id="VIWO01000004">
    <property type="protein sequence ID" value="TWF40533.1"/>
    <property type="molecule type" value="Genomic_DNA"/>
</dbReference>
<dbReference type="OrthoDB" id="9808753at2"/>
<proteinExistence type="predicted"/>
<name>A0A561PR13_9BACT</name>
<gene>
    <name evidence="1" type="ORF">FHW36_104215</name>
</gene>